<sequence>MCSVHLYFDLQRYLQNQADERHDILSFVGPLCLGGYTFDVDVIAPQYVLQIFSMCLEAQLLILEPQDHLLQLFNLFIATTFMALQQ</sequence>
<reference evidence="1" key="1">
    <citation type="journal article" date="2022" name="bioRxiv">
        <title>Sequencing and chromosome-scale assembly of the giantPleurodeles waltlgenome.</title>
        <authorList>
            <person name="Brown T."/>
            <person name="Elewa A."/>
            <person name="Iarovenko S."/>
            <person name="Subramanian E."/>
            <person name="Araus A.J."/>
            <person name="Petzold A."/>
            <person name="Susuki M."/>
            <person name="Suzuki K.-i.T."/>
            <person name="Hayashi T."/>
            <person name="Toyoda A."/>
            <person name="Oliveira C."/>
            <person name="Osipova E."/>
            <person name="Leigh N.D."/>
            <person name="Simon A."/>
            <person name="Yun M.H."/>
        </authorList>
    </citation>
    <scope>NUCLEOTIDE SEQUENCE</scope>
    <source>
        <strain evidence="1">20211129_DDA</strain>
        <tissue evidence="1">Liver</tissue>
    </source>
</reference>
<dbReference type="EMBL" id="JANPWB010000012">
    <property type="protein sequence ID" value="KAJ1120492.1"/>
    <property type="molecule type" value="Genomic_DNA"/>
</dbReference>
<accession>A0AAV7NWW4</accession>
<gene>
    <name evidence="1" type="ORF">NDU88_008657</name>
</gene>
<dbReference type="Proteomes" id="UP001066276">
    <property type="component" value="Chromosome 8"/>
</dbReference>
<evidence type="ECO:0000313" key="1">
    <source>
        <dbReference type="EMBL" id="KAJ1120492.1"/>
    </source>
</evidence>
<keyword evidence="2" id="KW-1185">Reference proteome</keyword>
<proteinExistence type="predicted"/>
<name>A0AAV7NWW4_PLEWA</name>
<comment type="caution">
    <text evidence="1">The sequence shown here is derived from an EMBL/GenBank/DDBJ whole genome shotgun (WGS) entry which is preliminary data.</text>
</comment>
<evidence type="ECO:0000313" key="2">
    <source>
        <dbReference type="Proteomes" id="UP001066276"/>
    </source>
</evidence>
<dbReference type="AlphaFoldDB" id="A0AAV7NWW4"/>
<protein>
    <submittedName>
        <fullName evidence="1">Uncharacterized protein</fullName>
    </submittedName>
</protein>
<organism evidence="1 2">
    <name type="scientific">Pleurodeles waltl</name>
    <name type="common">Iberian ribbed newt</name>
    <dbReference type="NCBI Taxonomy" id="8319"/>
    <lineage>
        <taxon>Eukaryota</taxon>
        <taxon>Metazoa</taxon>
        <taxon>Chordata</taxon>
        <taxon>Craniata</taxon>
        <taxon>Vertebrata</taxon>
        <taxon>Euteleostomi</taxon>
        <taxon>Amphibia</taxon>
        <taxon>Batrachia</taxon>
        <taxon>Caudata</taxon>
        <taxon>Salamandroidea</taxon>
        <taxon>Salamandridae</taxon>
        <taxon>Pleurodelinae</taxon>
        <taxon>Pleurodeles</taxon>
    </lineage>
</organism>